<accession>A0A1H9A493</accession>
<protein>
    <submittedName>
        <fullName evidence="1">Uncharacterized protein</fullName>
    </submittedName>
</protein>
<organism evidence="1 2">
    <name type="scientific">Pseudomonas soli</name>
    <dbReference type="NCBI Taxonomy" id="1306993"/>
    <lineage>
        <taxon>Bacteria</taxon>
        <taxon>Pseudomonadati</taxon>
        <taxon>Pseudomonadota</taxon>
        <taxon>Gammaproteobacteria</taxon>
        <taxon>Pseudomonadales</taxon>
        <taxon>Pseudomonadaceae</taxon>
        <taxon>Pseudomonas</taxon>
    </lineage>
</organism>
<evidence type="ECO:0000313" key="2">
    <source>
        <dbReference type="Proteomes" id="UP000199221"/>
    </source>
</evidence>
<evidence type="ECO:0000313" key="1">
    <source>
        <dbReference type="EMBL" id="SEP71562.1"/>
    </source>
</evidence>
<dbReference type="AlphaFoldDB" id="A0A1H9A493"/>
<reference evidence="1 2" key="1">
    <citation type="submission" date="2016-10" db="EMBL/GenBank/DDBJ databases">
        <authorList>
            <person name="de Groot N.N."/>
        </authorList>
    </citation>
    <scope>NUCLEOTIDE SEQUENCE [LARGE SCALE GENOMIC DNA]</scope>
    <source>
        <strain evidence="1 2">LMG 27941</strain>
    </source>
</reference>
<sequence length="83" mass="9577">MRDQLYVEDSLTEGDDETFYPEEVYAVYDGAIYVAVPTRAGISYHGYPYKGTLNKRLVKKLQAKAEEADCAAKFKKWVKEYIK</sequence>
<dbReference type="EMBL" id="FOEQ01000001">
    <property type="protein sequence ID" value="SEP71562.1"/>
    <property type="molecule type" value="Genomic_DNA"/>
</dbReference>
<name>A0A1H9A493_9PSED</name>
<dbReference type="Proteomes" id="UP000199221">
    <property type="component" value="Unassembled WGS sequence"/>
</dbReference>
<proteinExistence type="predicted"/>
<gene>
    <name evidence="1" type="ORF">SAMN05216230_101302</name>
</gene>